<dbReference type="EMBL" id="LUGG01000006">
    <property type="protein sequence ID" value="OBZ74227.1"/>
    <property type="molecule type" value="Genomic_DNA"/>
</dbReference>
<evidence type="ECO:0000313" key="1">
    <source>
        <dbReference type="EMBL" id="OBZ74227.1"/>
    </source>
</evidence>
<organism evidence="1 2">
    <name type="scientific">Grifola frondosa</name>
    <name type="common">Maitake</name>
    <name type="synonym">Polyporus frondosus</name>
    <dbReference type="NCBI Taxonomy" id="5627"/>
    <lineage>
        <taxon>Eukaryota</taxon>
        <taxon>Fungi</taxon>
        <taxon>Dikarya</taxon>
        <taxon>Basidiomycota</taxon>
        <taxon>Agaricomycotina</taxon>
        <taxon>Agaricomycetes</taxon>
        <taxon>Polyporales</taxon>
        <taxon>Grifolaceae</taxon>
        <taxon>Grifola</taxon>
    </lineage>
</organism>
<reference evidence="1 2" key="1">
    <citation type="submission" date="2016-03" db="EMBL/GenBank/DDBJ databases">
        <title>Whole genome sequencing of Grifola frondosa 9006-11.</title>
        <authorList>
            <person name="Min B."/>
            <person name="Park H."/>
            <person name="Kim J.-G."/>
            <person name="Cho H."/>
            <person name="Oh Y.-L."/>
            <person name="Kong W.-S."/>
            <person name="Choi I.-G."/>
        </authorList>
    </citation>
    <scope>NUCLEOTIDE SEQUENCE [LARGE SCALE GENOMIC DNA]</scope>
    <source>
        <strain evidence="1 2">9006-11</strain>
    </source>
</reference>
<sequence length="92" mass="10245">MLYAKDMPERLPPFLLVRQLSRQAVHAMVFGIRAMMSALSGWPFCLGDDLDVEDVLCNGESTVPVVHGGSAIAHGRIPTWNPSQYLPQMRLH</sequence>
<accession>A0A1C7MC92</accession>
<dbReference type="Proteomes" id="UP000092993">
    <property type="component" value="Unassembled WGS sequence"/>
</dbReference>
<dbReference type="AlphaFoldDB" id="A0A1C7MC92"/>
<gene>
    <name evidence="1" type="ORF">A0H81_05952</name>
</gene>
<name>A0A1C7MC92_GRIFR</name>
<proteinExistence type="predicted"/>
<comment type="caution">
    <text evidence="1">The sequence shown here is derived from an EMBL/GenBank/DDBJ whole genome shotgun (WGS) entry which is preliminary data.</text>
</comment>
<protein>
    <submittedName>
        <fullName evidence="1">Uncharacterized protein</fullName>
    </submittedName>
</protein>
<evidence type="ECO:0000313" key="2">
    <source>
        <dbReference type="Proteomes" id="UP000092993"/>
    </source>
</evidence>
<keyword evidence="2" id="KW-1185">Reference proteome</keyword>